<dbReference type="Gene3D" id="3.40.50.620">
    <property type="entry name" value="HUPs"/>
    <property type="match status" value="2"/>
</dbReference>
<evidence type="ECO:0000313" key="4">
    <source>
        <dbReference type="Proteomes" id="UP000036513"/>
    </source>
</evidence>
<dbReference type="Pfam" id="PF00582">
    <property type="entry name" value="Usp"/>
    <property type="match status" value="2"/>
</dbReference>
<dbReference type="RefSeq" id="WP_048473012.1">
    <property type="nucleotide sequence ID" value="NZ_JYNL01000064.1"/>
</dbReference>
<reference evidence="3 4" key="1">
    <citation type="journal article" date="2015" name="Genome Biol. Evol.">
        <title>Characterization of Three Mycobacterium spp. with Potential Use in Bioremediation by Genome Sequencing and Comparative Genomics.</title>
        <authorList>
            <person name="Das S."/>
            <person name="Pettersson B.M."/>
            <person name="Behra P.R."/>
            <person name="Ramesh M."/>
            <person name="Dasgupta S."/>
            <person name="Bhattacharya A."/>
            <person name="Kirsebom L.A."/>
        </authorList>
    </citation>
    <scope>NUCLEOTIDE SEQUENCE [LARGE SCALE GENOMIC DNA]</scope>
    <source>
        <strain evidence="3 4">DSM 43826</strain>
    </source>
</reference>
<evidence type="ECO:0000259" key="2">
    <source>
        <dbReference type="Pfam" id="PF00582"/>
    </source>
</evidence>
<dbReference type="EMBL" id="JYNL01000064">
    <property type="protein sequence ID" value="KMO70819.1"/>
    <property type="molecule type" value="Genomic_DNA"/>
</dbReference>
<name>A0A0J6VKM9_9MYCO</name>
<keyword evidence="4" id="KW-1185">Reference proteome</keyword>
<feature type="domain" description="UspA" evidence="2">
    <location>
        <begin position="20"/>
        <end position="159"/>
    </location>
</feature>
<proteinExistence type="inferred from homology"/>
<comment type="caution">
    <text evidence="3">The sequence shown here is derived from an EMBL/GenBank/DDBJ whole genome shotgun (WGS) entry which is preliminary data.</text>
</comment>
<gene>
    <name evidence="3" type="ORF">MCHLDSM_05712</name>
</gene>
<protein>
    <submittedName>
        <fullName evidence="3">Universal stress protein</fullName>
    </submittedName>
</protein>
<sequence>MTSTPSVHHSSQSGAGHYGIVVAVDGSPASRAAAEWAARDAALRHLPLAIVHVQPSEDIGPWLDLPITDDYLADLDRQAAKVVADTREVVTAALADHRPVRVEQRVLSGPKMPALIDMSKDAEMMVVGCRGLGGLQGMLLGSTSSALAHHAHCPVAIVHEEEPVLYRNDAPVAVGIDGSPASELATAIAFDEASRRGVGLLAIHTWMNSGDFYVDVPREDLAQQADEELAQRLAGWCERYPDVKVRRIVGQDNPAHHLVEESRHAQLLIVGSHGRGGFAGLLLGSVSWTVAQAARIPVIVARRS</sequence>
<organism evidence="3 4">
    <name type="scientific">Mycolicibacterium chlorophenolicum</name>
    <dbReference type="NCBI Taxonomy" id="37916"/>
    <lineage>
        <taxon>Bacteria</taxon>
        <taxon>Bacillati</taxon>
        <taxon>Actinomycetota</taxon>
        <taxon>Actinomycetes</taxon>
        <taxon>Mycobacteriales</taxon>
        <taxon>Mycobacteriaceae</taxon>
        <taxon>Mycolicibacterium</taxon>
    </lineage>
</organism>
<dbReference type="SMR" id="A0A0J6VKM9"/>
<dbReference type="STRING" id="37916.MCHLDSM_05712"/>
<accession>A0A0J6VKM9</accession>
<dbReference type="PANTHER" id="PTHR46268">
    <property type="entry name" value="STRESS RESPONSE PROTEIN NHAX"/>
    <property type="match status" value="1"/>
</dbReference>
<dbReference type="SUPFAM" id="SSF52402">
    <property type="entry name" value="Adenine nucleotide alpha hydrolases-like"/>
    <property type="match status" value="2"/>
</dbReference>
<dbReference type="PATRIC" id="fig|37916.4.peg.5729"/>
<evidence type="ECO:0000256" key="1">
    <source>
        <dbReference type="ARBA" id="ARBA00008791"/>
    </source>
</evidence>
<dbReference type="PRINTS" id="PR01438">
    <property type="entry name" value="UNVRSLSTRESS"/>
</dbReference>
<dbReference type="PANTHER" id="PTHR46268:SF6">
    <property type="entry name" value="UNIVERSAL STRESS PROTEIN UP12"/>
    <property type="match status" value="1"/>
</dbReference>
<dbReference type="Proteomes" id="UP000036513">
    <property type="component" value="Unassembled WGS sequence"/>
</dbReference>
<dbReference type="InterPro" id="IPR006015">
    <property type="entry name" value="Universal_stress_UspA"/>
</dbReference>
<dbReference type="AlphaFoldDB" id="A0A0J6VKM9"/>
<dbReference type="InterPro" id="IPR006016">
    <property type="entry name" value="UspA"/>
</dbReference>
<comment type="similarity">
    <text evidence="1">Belongs to the universal stress protein A family.</text>
</comment>
<feature type="domain" description="UspA" evidence="2">
    <location>
        <begin position="172"/>
        <end position="302"/>
    </location>
</feature>
<evidence type="ECO:0000313" key="3">
    <source>
        <dbReference type="EMBL" id="KMO70819.1"/>
    </source>
</evidence>
<dbReference type="InterPro" id="IPR014729">
    <property type="entry name" value="Rossmann-like_a/b/a_fold"/>
</dbReference>